<feature type="transmembrane region" description="Helical" evidence="8">
    <location>
        <begin position="34"/>
        <end position="53"/>
    </location>
</feature>
<feature type="transmembrane region" description="Helical" evidence="8">
    <location>
        <begin position="159"/>
        <end position="181"/>
    </location>
</feature>
<evidence type="ECO:0000256" key="1">
    <source>
        <dbReference type="ARBA" id="ARBA00004651"/>
    </source>
</evidence>
<keyword evidence="9" id="KW-0732">Signal</keyword>
<dbReference type="Gene3D" id="1.50.10.150">
    <property type="entry name" value="Voltage-dependent anion channel"/>
    <property type="match status" value="1"/>
</dbReference>
<sequence>MWMAATILSLAIGVGLPIVQFTSSEVMESTTSGAMLLPMIGPIVAAGAGAAMAEMLPPAHARFTICVSYVVMGTGFVMSLLTLGQYFNRLLTHEIPMSALTTTIFLPLGTLGQSNFSLLRLALELLQLTRKSGAAFVGISEFPPENAETMALSVYGGSIAIGLMIWGLSLFWLIIAVSMLVNMWRVSRLSFTVGWWAFTFPLGTFCASTSILAAMFNSEAFRVMGSLFAVTEIVVWLGVLFRTLCMLFQGDLVAPCHADVEKDS</sequence>
<feature type="chain" id="PRO_5045347611" description="C4-dicarboxylate transporter/malic acid transport protein" evidence="9">
    <location>
        <begin position="25"/>
        <end position="264"/>
    </location>
</feature>
<evidence type="ECO:0000256" key="3">
    <source>
        <dbReference type="ARBA" id="ARBA00022448"/>
    </source>
</evidence>
<keyword evidence="6 8" id="KW-1133">Transmembrane helix</keyword>
<keyword evidence="3" id="KW-0813">Transport</keyword>
<feature type="signal peptide" evidence="9">
    <location>
        <begin position="1"/>
        <end position="24"/>
    </location>
</feature>
<name>A0ABY8EUW5_MALFU</name>
<feature type="transmembrane region" description="Helical" evidence="8">
    <location>
        <begin position="220"/>
        <end position="241"/>
    </location>
</feature>
<dbReference type="PANTHER" id="PTHR31686">
    <property type="match status" value="1"/>
</dbReference>
<dbReference type="InterPro" id="IPR004695">
    <property type="entry name" value="SLAC1/Mae1/Ssu1/TehA"/>
</dbReference>
<gene>
    <name evidence="10" type="ORF">GLX27_003981</name>
</gene>
<evidence type="ECO:0000256" key="4">
    <source>
        <dbReference type="ARBA" id="ARBA00022475"/>
    </source>
</evidence>
<proteinExistence type="inferred from homology"/>
<keyword evidence="5 8" id="KW-0812">Transmembrane</keyword>
<evidence type="ECO:0000313" key="11">
    <source>
        <dbReference type="Proteomes" id="UP000818624"/>
    </source>
</evidence>
<reference evidence="10 11" key="1">
    <citation type="journal article" date="2020" name="Elife">
        <title>Loss of centromere function drives karyotype evolution in closely related Malassezia species.</title>
        <authorList>
            <person name="Sankaranarayanan S.R."/>
            <person name="Ianiri G."/>
            <person name="Coelho M.A."/>
            <person name="Reza M.H."/>
            <person name="Thimmappa B.C."/>
            <person name="Ganguly P."/>
            <person name="Vadnala R.N."/>
            <person name="Sun S."/>
            <person name="Siddharthan R."/>
            <person name="Tellgren-Roth C."/>
            <person name="Dawson T.L."/>
            <person name="Heitman J."/>
            <person name="Sanyal K."/>
        </authorList>
    </citation>
    <scope>NUCLEOTIDE SEQUENCE [LARGE SCALE GENOMIC DNA]</scope>
    <source>
        <strain evidence="10">CBS14141</strain>
    </source>
</reference>
<organism evidence="10 11">
    <name type="scientific">Malassezia furfur</name>
    <name type="common">Pityriasis versicolor infection agent</name>
    <name type="synonym">Pityrosporum furfur</name>
    <dbReference type="NCBI Taxonomy" id="55194"/>
    <lineage>
        <taxon>Eukaryota</taxon>
        <taxon>Fungi</taxon>
        <taxon>Dikarya</taxon>
        <taxon>Basidiomycota</taxon>
        <taxon>Ustilaginomycotina</taxon>
        <taxon>Malasseziomycetes</taxon>
        <taxon>Malasseziales</taxon>
        <taxon>Malasseziaceae</taxon>
        <taxon>Malassezia</taxon>
    </lineage>
</organism>
<keyword evidence="4" id="KW-1003">Cell membrane</keyword>
<comment type="similarity">
    <text evidence="2">Belongs to the tellurite-resistance/dicarboxylate transporter (TDT) family.</text>
</comment>
<dbReference type="PANTHER" id="PTHR31686:SF1">
    <property type="entry name" value="SULFITE EFFLUX PUMP SSU1"/>
    <property type="match status" value="1"/>
</dbReference>
<dbReference type="InterPro" id="IPR038665">
    <property type="entry name" value="Voltage-dep_anion_channel_sf"/>
</dbReference>
<dbReference type="Pfam" id="PF03595">
    <property type="entry name" value="SLAC1"/>
    <property type="match status" value="1"/>
</dbReference>
<evidence type="ECO:0000313" key="10">
    <source>
        <dbReference type="EMBL" id="WFD49301.1"/>
    </source>
</evidence>
<dbReference type="InterPro" id="IPR051629">
    <property type="entry name" value="Sulfite_efflux_TDT"/>
</dbReference>
<comment type="subcellular location">
    <subcellularLocation>
        <location evidence="1">Cell membrane</location>
        <topology evidence="1">Multi-pass membrane protein</topology>
    </subcellularLocation>
</comment>
<evidence type="ECO:0000256" key="5">
    <source>
        <dbReference type="ARBA" id="ARBA00022692"/>
    </source>
</evidence>
<keyword evidence="11" id="KW-1185">Reference proteome</keyword>
<feature type="transmembrane region" description="Helical" evidence="8">
    <location>
        <begin position="193"/>
        <end position="214"/>
    </location>
</feature>
<evidence type="ECO:0000256" key="8">
    <source>
        <dbReference type="SAM" id="Phobius"/>
    </source>
</evidence>
<dbReference type="EMBL" id="CP046237">
    <property type="protein sequence ID" value="WFD49301.1"/>
    <property type="molecule type" value="Genomic_DNA"/>
</dbReference>
<evidence type="ECO:0000256" key="2">
    <source>
        <dbReference type="ARBA" id="ARBA00008566"/>
    </source>
</evidence>
<protein>
    <recommendedName>
        <fullName evidence="12">C4-dicarboxylate transporter/malic acid transport protein</fullName>
    </recommendedName>
</protein>
<dbReference type="Proteomes" id="UP000818624">
    <property type="component" value="Chromosome 4"/>
</dbReference>
<evidence type="ECO:0008006" key="12">
    <source>
        <dbReference type="Google" id="ProtNLM"/>
    </source>
</evidence>
<feature type="transmembrane region" description="Helical" evidence="8">
    <location>
        <begin position="65"/>
        <end position="87"/>
    </location>
</feature>
<evidence type="ECO:0000256" key="6">
    <source>
        <dbReference type="ARBA" id="ARBA00022989"/>
    </source>
</evidence>
<evidence type="ECO:0000256" key="9">
    <source>
        <dbReference type="SAM" id="SignalP"/>
    </source>
</evidence>
<evidence type="ECO:0000256" key="7">
    <source>
        <dbReference type="ARBA" id="ARBA00023136"/>
    </source>
</evidence>
<keyword evidence="7 8" id="KW-0472">Membrane</keyword>
<accession>A0ABY8EUW5</accession>